<comment type="caution">
    <text evidence="2">The sequence shown here is derived from an EMBL/GenBank/DDBJ whole genome shotgun (WGS) entry which is preliminary data.</text>
</comment>
<evidence type="ECO:0000313" key="3">
    <source>
        <dbReference type="Proteomes" id="UP000692954"/>
    </source>
</evidence>
<dbReference type="Proteomes" id="UP000692954">
    <property type="component" value="Unassembled WGS sequence"/>
</dbReference>
<name>A0A8S1RVF2_9CILI</name>
<dbReference type="SMART" id="SM00320">
    <property type="entry name" value="WD40"/>
    <property type="match status" value="2"/>
</dbReference>
<dbReference type="AlphaFoldDB" id="A0A8S1RVF2"/>
<accession>A0A8S1RVF2</accession>
<dbReference type="Pfam" id="PF00400">
    <property type="entry name" value="WD40"/>
    <property type="match status" value="1"/>
</dbReference>
<dbReference type="PROSITE" id="PS50294">
    <property type="entry name" value="WD_REPEATS_REGION"/>
    <property type="match status" value="1"/>
</dbReference>
<dbReference type="PANTHER" id="PTHR19879">
    <property type="entry name" value="TRANSCRIPTION INITIATION FACTOR TFIID"/>
    <property type="match status" value="1"/>
</dbReference>
<evidence type="ECO:0000256" key="1">
    <source>
        <dbReference type="PROSITE-ProRule" id="PRU00221"/>
    </source>
</evidence>
<keyword evidence="3" id="KW-1185">Reference proteome</keyword>
<organism evidence="2 3">
    <name type="scientific">Paramecium sonneborni</name>
    <dbReference type="NCBI Taxonomy" id="65129"/>
    <lineage>
        <taxon>Eukaryota</taxon>
        <taxon>Sar</taxon>
        <taxon>Alveolata</taxon>
        <taxon>Ciliophora</taxon>
        <taxon>Intramacronucleata</taxon>
        <taxon>Oligohymenophorea</taxon>
        <taxon>Peniculida</taxon>
        <taxon>Parameciidae</taxon>
        <taxon>Paramecium</taxon>
    </lineage>
</organism>
<dbReference type="PROSITE" id="PS50082">
    <property type="entry name" value="WD_REPEATS_2"/>
    <property type="match status" value="1"/>
</dbReference>
<protein>
    <submittedName>
        <fullName evidence="2">Uncharacterized protein</fullName>
    </submittedName>
</protein>
<feature type="repeat" description="WD" evidence="1">
    <location>
        <begin position="138"/>
        <end position="179"/>
    </location>
</feature>
<dbReference type="PANTHER" id="PTHR19879:SF9">
    <property type="entry name" value="TRANSCRIPTION INITIATION FACTOR TFIID SUBUNIT 5"/>
    <property type="match status" value="1"/>
</dbReference>
<sequence length="252" mass="29448">MRFNPTSFIKDINRAYNNQNSKATSKLESYHKFPEYNQCKQSQSDLQIVISKCGQFQKLDDNSINKKIELKNQISIQQSSSLQEEDVKLNLIDQSIKQVDCCVSIAFNSFGTIMVSTEKKVIKVWSFKNGRMQLQQSLEQHSGGVNCLIYNRIQDAFLSSSSDKTIRIWKQKRDKLIILSITCRQGILDDFKLKGGSIILQRQGQFNQSVVIRFQQRQNDLFIFIELTQDRSICIKFKLIRELISIMWQWRE</sequence>
<proteinExistence type="predicted"/>
<dbReference type="EMBL" id="CAJJDN010000495">
    <property type="protein sequence ID" value="CAD8131352.1"/>
    <property type="molecule type" value="Genomic_DNA"/>
</dbReference>
<keyword evidence="1" id="KW-0853">WD repeat</keyword>
<reference evidence="2" key="1">
    <citation type="submission" date="2021-01" db="EMBL/GenBank/DDBJ databases">
        <authorList>
            <consortium name="Genoscope - CEA"/>
            <person name="William W."/>
        </authorList>
    </citation>
    <scope>NUCLEOTIDE SEQUENCE</scope>
</reference>
<evidence type="ECO:0000313" key="2">
    <source>
        <dbReference type="EMBL" id="CAD8131352.1"/>
    </source>
</evidence>
<dbReference type="InterPro" id="IPR001680">
    <property type="entry name" value="WD40_rpt"/>
</dbReference>
<gene>
    <name evidence="2" type="ORF">PSON_ATCC_30995.1.T4950001</name>
</gene>